<dbReference type="InterPro" id="IPR004547">
    <property type="entry name" value="Glucosamine6P_isomerase"/>
</dbReference>
<keyword evidence="9" id="KW-1185">Reference proteome</keyword>
<evidence type="ECO:0000259" key="7">
    <source>
        <dbReference type="Pfam" id="PF01182"/>
    </source>
</evidence>
<evidence type="ECO:0000256" key="5">
    <source>
        <dbReference type="ARBA" id="ARBA00049961"/>
    </source>
</evidence>
<dbReference type="Pfam" id="PF01182">
    <property type="entry name" value="Glucosamine_iso"/>
    <property type="match status" value="1"/>
</dbReference>
<dbReference type="GO" id="GO:0005829">
    <property type="term" value="C:cytosol"/>
    <property type="evidence" value="ECO:0007669"/>
    <property type="project" value="UniProtKB-ARBA"/>
</dbReference>
<dbReference type="GO" id="GO:0005975">
    <property type="term" value="P:carbohydrate metabolic process"/>
    <property type="evidence" value="ECO:0007669"/>
    <property type="project" value="InterPro"/>
</dbReference>
<dbReference type="HAMAP" id="MF_01241">
    <property type="entry name" value="GlcN6P_deamin"/>
    <property type="match status" value="1"/>
</dbReference>
<sequence>MAWRLIIRDDPAAASKYVAEYIVARIKAYNPTPEKPFVLGLPTGSSPEIIYKNLVQTYKNGQISFKNVVTFNMDEYVGLPSSHPQSYHAFMYHHFFSHIDIKPTNVHILNGTAPDLEAECLAYEEKITRAGGIELFLSGIGPDGHIAFNEPGSSLASRTRVKTLAYDTITANSRFFNGDIDAVPKMALTVGIRTILDAREVLSIVTGPHKSLALQKCVEEGVSHMWTLSSLQLHAHALIVCDEAATQDLKVKTVTYFKQIEAVVASSRGAYTQDLPTRESVVKKQDSVKEKLDSPVDSVFGNDFEQGAVVGMDGTQEVQKLNVQDVPIVRSPTPELRPDPMSSRMEKKNAFEEALAGLEPAEIGFESMGARIVAN</sequence>
<dbReference type="GO" id="GO:0042802">
    <property type="term" value="F:identical protein binding"/>
    <property type="evidence" value="ECO:0007669"/>
    <property type="project" value="TreeGrafter"/>
</dbReference>
<dbReference type="FunFam" id="3.40.50.1360:FF:000002">
    <property type="entry name" value="Glucosamine-6-phosphate deaminase"/>
    <property type="match status" value="1"/>
</dbReference>
<dbReference type="Proteomes" id="UP000490939">
    <property type="component" value="Unassembled WGS sequence"/>
</dbReference>
<dbReference type="GO" id="GO:0006046">
    <property type="term" value="P:N-acetylglucosamine catabolic process"/>
    <property type="evidence" value="ECO:0007669"/>
    <property type="project" value="TreeGrafter"/>
</dbReference>
<reference evidence="8 9" key="1">
    <citation type="submission" date="2019-07" db="EMBL/GenBank/DDBJ databases">
        <title>Venturia inaequalis Genome Resource.</title>
        <authorList>
            <person name="Lichtner F.J."/>
        </authorList>
    </citation>
    <scope>NUCLEOTIDE SEQUENCE [LARGE SCALE GENOMIC DNA]</scope>
    <source>
        <strain evidence="8 9">DMI_063113</strain>
    </source>
</reference>
<dbReference type="PANTHER" id="PTHR11280">
    <property type="entry name" value="GLUCOSAMINE-6-PHOSPHATE ISOMERASE"/>
    <property type="match status" value="1"/>
</dbReference>
<gene>
    <name evidence="8" type="ORF">EG327_001243</name>
</gene>
<evidence type="ECO:0000256" key="1">
    <source>
        <dbReference type="ARBA" id="ARBA00000644"/>
    </source>
</evidence>
<comment type="caution">
    <text evidence="8">The sequence shown here is derived from an EMBL/GenBank/DDBJ whole genome shotgun (WGS) entry which is preliminary data.</text>
</comment>
<dbReference type="InterPro" id="IPR018321">
    <property type="entry name" value="Glucosamine6P_isomerase_CS"/>
</dbReference>
<evidence type="ECO:0000256" key="4">
    <source>
        <dbReference type="ARBA" id="ARBA00023277"/>
    </source>
</evidence>
<comment type="similarity">
    <text evidence="2 6">Belongs to the glucosamine/galactosamine-6-phosphate isomerase family.</text>
</comment>
<evidence type="ECO:0000256" key="3">
    <source>
        <dbReference type="ARBA" id="ARBA00022801"/>
    </source>
</evidence>
<comment type="catalytic activity">
    <reaction evidence="1 6">
        <text>alpha-D-glucosamine 6-phosphate + H2O = beta-D-fructose 6-phosphate + NH4(+)</text>
        <dbReference type="Rhea" id="RHEA:12172"/>
        <dbReference type="ChEBI" id="CHEBI:15377"/>
        <dbReference type="ChEBI" id="CHEBI:28938"/>
        <dbReference type="ChEBI" id="CHEBI:57634"/>
        <dbReference type="ChEBI" id="CHEBI:75989"/>
        <dbReference type="EC" id="3.5.99.6"/>
    </reaction>
</comment>
<dbReference type="EC" id="3.5.99.6" evidence="6"/>
<evidence type="ECO:0000313" key="8">
    <source>
        <dbReference type="EMBL" id="KAE9990560.1"/>
    </source>
</evidence>
<accession>A0A8H3VKK7</accession>
<dbReference type="GO" id="GO:0019262">
    <property type="term" value="P:N-acetylneuraminate catabolic process"/>
    <property type="evidence" value="ECO:0007669"/>
    <property type="project" value="TreeGrafter"/>
</dbReference>
<proteinExistence type="inferred from homology"/>
<evidence type="ECO:0000256" key="6">
    <source>
        <dbReference type="RuleBase" id="RU361197"/>
    </source>
</evidence>
<dbReference type="AlphaFoldDB" id="A0A8H3VKK7"/>
<keyword evidence="3 6" id="KW-0378">Hydrolase</keyword>
<evidence type="ECO:0000256" key="2">
    <source>
        <dbReference type="ARBA" id="ARBA00005526"/>
    </source>
</evidence>
<comment type="function">
    <text evidence="5">Catalyzes the reversible conversion of alpha-D-glucosamine 6-phosphate (GlcN-6P) into beta-D-fructose 6-phosphate (Fru-6P) and ammonium ion, a regulatory reaction step in de novo uridine diphosphate-N-acetyl-alpha-D-glucosamine (UDP-GlcNAc) biosynthesis via hexosamine pathway.</text>
</comment>
<dbReference type="EMBL" id="WNWR01000131">
    <property type="protein sequence ID" value="KAE9990560.1"/>
    <property type="molecule type" value="Genomic_DNA"/>
</dbReference>
<feature type="domain" description="Glucosamine/galactosamine-6-phosphate isomerase" evidence="7">
    <location>
        <begin position="10"/>
        <end position="221"/>
    </location>
</feature>
<organism evidence="8 9">
    <name type="scientific">Venturia inaequalis</name>
    <name type="common">Apple scab fungus</name>
    <dbReference type="NCBI Taxonomy" id="5025"/>
    <lineage>
        <taxon>Eukaryota</taxon>
        <taxon>Fungi</taxon>
        <taxon>Dikarya</taxon>
        <taxon>Ascomycota</taxon>
        <taxon>Pezizomycotina</taxon>
        <taxon>Dothideomycetes</taxon>
        <taxon>Pleosporomycetidae</taxon>
        <taxon>Venturiales</taxon>
        <taxon>Venturiaceae</taxon>
        <taxon>Venturia</taxon>
    </lineage>
</organism>
<name>A0A8H3VKK7_VENIN</name>
<dbReference type="SUPFAM" id="SSF100950">
    <property type="entry name" value="NagB/RpiA/CoA transferase-like"/>
    <property type="match status" value="1"/>
</dbReference>
<evidence type="ECO:0000313" key="9">
    <source>
        <dbReference type="Proteomes" id="UP000490939"/>
    </source>
</evidence>
<keyword evidence="4 6" id="KW-0119">Carbohydrate metabolism</keyword>
<dbReference type="Gene3D" id="3.40.50.1360">
    <property type="match status" value="1"/>
</dbReference>
<dbReference type="CDD" id="cd01399">
    <property type="entry name" value="GlcN6P_deaminase"/>
    <property type="match status" value="1"/>
</dbReference>
<protein>
    <recommendedName>
        <fullName evidence="6">Glucosamine-6-phosphate isomerase</fullName>
        <ecNumber evidence="6">3.5.99.6</ecNumber>
    </recommendedName>
    <alternativeName>
        <fullName evidence="6">Glucosamine-6-phosphate isomerase</fullName>
    </alternativeName>
</protein>
<dbReference type="PROSITE" id="PS01161">
    <property type="entry name" value="GLC_GALNAC_ISOMERASE"/>
    <property type="match status" value="1"/>
</dbReference>
<dbReference type="PANTHER" id="PTHR11280:SF5">
    <property type="entry name" value="GLUCOSAMINE-6-PHOSPHATE ISOMERASE"/>
    <property type="match status" value="1"/>
</dbReference>
<dbReference type="NCBIfam" id="TIGR00502">
    <property type="entry name" value="nagB"/>
    <property type="match status" value="1"/>
</dbReference>
<dbReference type="InterPro" id="IPR037171">
    <property type="entry name" value="NagB/RpiA_transferase-like"/>
</dbReference>
<dbReference type="InterPro" id="IPR006148">
    <property type="entry name" value="Glc/Gal-6P_isomerase"/>
</dbReference>
<dbReference type="GO" id="GO:0006043">
    <property type="term" value="P:glucosamine catabolic process"/>
    <property type="evidence" value="ECO:0007669"/>
    <property type="project" value="TreeGrafter"/>
</dbReference>
<dbReference type="GO" id="GO:0004342">
    <property type="term" value="F:glucosamine-6-phosphate deaminase activity"/>
    <property type="evidence" value="ECO:0007669"/>
    <property type="project" value="UniProtKB-UniRule"/>
</dbReference>